<dbReference type="OrthoDB" id="9796361at2"/>
<feature type="domain" description="ABC transmembrane type-1" evidence="8">
    <location>
        <begin position="59"/>
        <end position="236"/>
    </location>
</feature>
<keyword evidence="10" id="KW-1185">Reference proteome</keyword>
<gene>
    <name evidence="9" type="ORF">Dpep_1512</name>
</gene>
<evidence type="ECO:0000256" key="2">
    <source>
        <dbReference type="ARBA" id="ARBA00022448"/>
    </source>
</evidence>
<dbReference type="PaxDb" id="469381-Dpep_1512"/>
<evidence type="ECO:0000256" key="7">
    <source>
        <dbReference type="RuleBase" id="RU363032"/>
    </source>
</evidence>
<dbReference type="Gene3D" id="1.10.3720.10">
    <property type="entry name" value="MetI-like"/>
    <property type="match status" value="1"/>
</dbReference>
<name>D2Z7U1_9BACT</name>
<accession>D2Z7U1</accession>
<sequence length="257" mass="27949">MRKTRVSLARGALFPAVVLSIWWLGSSTEMWNGYVIPNPGRVLQALQDAVADGSLARHTGASCFRVLTGFAISTATAVPLGFVLGLSPEARRLTDPTLDFLRHIPPLAVMPMLILWFGIGEPSKIVVIIMATFFPLLLNTRKGVDSCDKGLLEVGKVFGMSRKRRFMEILLPSALPSVLVGMRVGLSYSWRSLIGAELIAASSGIGYAIHDAEQLSRSDVIVLWVILMGIVGSLSDHAFLRLSLKLTPWEGTFDDEG</sequence>
<dbReference type="Proteomes" id="UP000006427">
    <property type="component" value="Unassembled WGS sequence"/>
</dbReference>
<dbReference type="GO" id="GO:0005886">
    <property type="term" value="C:plasma membrane"/>
    <property type="evidence" value="ECO:0007669"/>
    <property type="project" value="UniProtKB-SubCell"/>
</dbReference>
<evidence type="ECO:0000256" key="6">
    <source>
        <dbReference type="ARBA" id="ARBA00023136"/>
    </source>
</evidence>
<dbReference type="PROSITE" id="PS50928">
    <property type="entry name" value="ABC_TM1"/>
    <property type="match status" value="1"/>
</dbReference>
<dbReference type="GO" id="GO:0010438">
    <property type="term" value="P:cellular response to sulfur starvation"/>
    <property type="evidence" value="ECO:0007669"/>
    <property type="project" value="TreeGrafter"/>
</dbReference>
<dbReference type="CDD" id="cd06261">
    <property type="entry name" value="TM_PBP2"/>
    <property type="match status" value="1"/>
</dbReference>
<feature type="transmembrane region" description="Helical" evidence="7">
    <location>
        <begin position="190"/>
        <end position="209"/>
    </location>
</feature>
<feature type="transmembrane region" description="Helical" evidence="7">
    <location>
        <begin position="7"/>
        <end position="25"/>
    </location>
</feature>
<evidence type="ECO:0000256" key="1">
    <source>
        <dbReference type="ARBA" id="ARBA00004651"/>
    </source>
</evidence>
<dbReference type="EMBL" id="ABTR02000001">
    <property type="protein sequence ID" value="EFC91538.1"/>
    <property type="molecule type" value="Genomic_DNA"/>
</dbReference>
<dbReference type="PANTHER" id="PTHR30151">
    <property type="entry name" value="ALKANE SULFONATE ABC TRANSPORTER-RELATED, MEMBRANE SUBUNIT"/>
    <property type="match status" value="1"/>
</dbReference>
<dbReference type="SUPFAM" id="SSF161098">
    <property type="entry name" value="MetI-like"/>
    <property type="match status" value="1"/>
</dbReference>
<evidence type="ECO:0000313" key="10">
    <source>
        <dbReference type="Proteomes" id="UP000006427"/>
    </source>
</evidence>
<evidence type="ECO:0000259" key="8">
    <source>
        <dbReference type="PROSITE" id="PS50928"/>
    </source>
</evidence>
<keyword evidence="6 7" id="KW-0472">Membrane</keyword>
<dbReference type="STRING" id="469381.Dpep_1512"/>
<evidence type="ECO:0000256" key="3">
    <source>
        <dbReference type="ARBA" id="ARBA00022475"/>
    </source>
</evidence>
<keyword evidence="3" id="KW-1003">Cell membrane</keyword>
<protein>
    <submittedName>
        <fullName evidence="9">Binding-protein-dependent transport systems inner membrane component</fullName>
    </submittedName>
</protein>
<evidence type="ECO:0000313" key="9">
    <source>
        <dbReference type="EMBL" id="EFC91538.1"/>
    </source>
</evidence>
<reference evidence="9 10" key="1">
    <citation type="journal article" date="2010" name="Stand. Genomic Sci.">
        <title>Permanent draft genome sequence of Dethiosulfovibrio peptidovorans type strain (SEBR 4207).</title>
        <authorList>
            <person name="Labutti K."/>
            <person name="Mayilraj S."/>
            <person name="Clum A."/>
            <person name="Lucas S."/>
            <person name="Glavina Del Rio T."/>
            <person name="Nolan M."/>
            <person name="Tice H."/>
            <person name="Cheng J.F."/>
            <person name="Pitluck S."/>
            <person name="Liolios K."/>
            <person name="Ivanova N."/>
            <person name="Mavromatis K."/>
            <person name="Mikhailova N."/>
            <person name="Pati A."/>
            <person name="Goodwin L."/>
            <person name="Chen A."/>
            <person name="Palaniappan K."/>
            <person name="Land M."/>
            <person name="Hauser L."/>
            <person name="Chang Y.J."/>
            <person name="Jeffries C.D."/>
            <person name="Rohde M."/>
            <person name="Spring S."/>
            <person name="Goker M."/>
            <person name="Woyke T."/>
            <person name="Bristow J."/>
            <person name="Eisen J.A."/>
            <person name="Markowitz V."/>
            <person name="Hugenholtz P."/>
            <person name="Kyrpides N.C."/>
            <person name="Klenk H.P."/>
            <person name="Lapidus A."/>
        </authorList>
    </citation>
    <scope>NUCLEOTIDE SEQUENCE [LARGE SCALE GENOMIC DNA]</scope>
    <source>
        <strain evidence="9 10">DSM 11002</strain>
    </source>
</reference>
<keyword evidence="4 7" id="KW-0812">Transmembrane</keyword>
<organism evidence="9 10">
    <name type="scientific">Dethiosulfovibrio peptidovorans DSM 11002</name>
    <dbReference type="NCBI Taxonomy" id="469381"/>
    <lineage>
        <taxon>Bacteria</taxon>
        <taxon>Thermotogati</taxon>
        <taxon>Synergistota</taxon>
        <taxon>Synergistia</taxon>
        <taxon>Synergistales</taxon>
        <taxon>Dethiosulfovibrionaceae</taxon>
        <taxon>Dethiosulfovibrio</taxon>
    </lineage>
</organism>
<dbReference type="InterPro" id="IPR000515">
    <property type="entry name" value="MetI-like"/>
</dbReference>
<comment type="similarity">
    <text evidence="7">Belongs to the binding-protein-dependent transport system permease family.</text>
</comment>
<dbReference type="eggNOG" id="COG0600">
    <property type="taxonomic scope" value="Bacteria"/>
</dbReference>
<feature type="transmembrane region" description="Helical" evidence="7">
    <location>
        <begin position="66"/>
        <end position="88"/>
    </location>
</feature>
<dbReference type="Pfam" id="PF00528">
    <property type="entry name" value="BPD_transp_1"/>
    <property type="match status" value="1"/>
</dbReference>
<feature type="transmembrane region" description="Helical" evidence="7">
    <location>
        <begin position="221"/>
        <end position="240"/>
    </location>
</feature>
<evidence type="ECO:0000256" key="4">
    <source>
        <dbReference type="ARBA" id="ARBA00022692"/>
    </source>
</evidence>
<comment type="subcellular location">
    <subcellularLocation>
        <location evidence="1 7">Cell membrane</location>
        <topology evidence="1 7">Multi-pass membrane protein</topology>
    </subcellularLocation>
</comment>
<proteinExistence type="inferred from homology"/>
<evidence type="ECO:0000256" key="5">
    <source>
        <dbReference type="ARBA" id="ARBA00022989"/>
    </source>
</evidence>
<dbReference type="PANTHER" id="PTHR30151:SF25">
    <property type="entry name" value="TAURINE TRANSPORT SYSTEM PERMEASE PROTEIN TAUC"/>
    <property type="match status" value="1"/>
</dbReference>
<comment type="caution">
    <text evidence="9">The sequence shown here is derived from an EMBL/GenBank/DDBJ whole genome shotgun (WGS) entry which is preliminary data.</text>
</comment>
<keyword evidence="2 7" id="KW-0813">Transport</keyword>
<dbReference type="InterPro" id="IPR035906">
    <property type="entry name" value="MetI-like_sf"/>
</dbReference>
<dbReference type="RefSeq" id="WP_005660998.1">
    <property type="nucleotide sequence ID" value="NZ_ABTR02000001.1"/>
</dbReference>
<keyword evidence="5 7" id="KW-1133">Transmembrane helix</keyword>
<dbReference type="GO" id="GO:0042918">
    <property type="term" value="P:alkanesulfonate transmembrane transport"/>
    <property type="evidence" value="ECO:0007669"/>
    <property type="project" value="UniProtKB-ARBA"/>
</dbReference>
<dbReference type="AlphaFoldDB" id="D2Z7U1"/>
<dbReference type="FunFam" id="1.10.3720.10:FF:000003">
    <property type="entry name" value="Aliphatic sulfonate ABC transporter permease"/>
    <property type="match status" value="1"/>
</dbReference>